<dbReference type="EMBL" id="CADIKK010000024">
    <property type="protein sequence ID" value="CAB3798370.1"/>
    <property type="molecule type" value="Genomic_DNA"/>
</dbReference>
<gene>
    <name evidence="10" type="ORF">LMG28614_04748</name>
</gene>
<keyword evidence="3" id="KW-1003">Cell membrane</keyword>
<name>A0A6S7CUW5_9BURK</name>
<feature type="transmembrane region" description="Helical" evidence="8">
    <location>
        <begin position="99"/>
        <end position="117"/>
    </location>
</feature>
<feature type="transmembrane region" description="Helical" evidence="8">
    <location>
        <begin position="64"/>
        <end position="87"/>
    </location>
</feature>
<keyword evidence="11" id="KW-1185">Reference proteome</keyword>
<evidence type="ECO:0000259" key="9">
    <source>
        <dbReference type="PROSITE" id="PS50850"/>
    </source>
</evidence>
<dbReference type="Gene3D" id="1.20.1250.20">
    <property type="entry name" value="MFS general substrate transporter like domains"/>
    <property type="match status" value="1"/>
</dbReference>
<dbReference type="SUPFAM" id="SSF103473">
    <property type="entry name" value="MFS general substrate transporter"/>
    <property type="match status" value="1"/>
</dbReference>
<comment type="subcellular location">
    <subcellularLocation>
        <location evidence="1">Cell membrane</location>
        <topology evidence="1">Multi-pass membrane protein</topology>
    </subcellularLocation>
</comment>
<accession>A0A6S7CUW5</accession>
<feature type="transmembrane region" description="Helical" evidence="8">
    <location>
        <begin position="27"/>
        <end position="52"/>
    </location>
</feature>
<dbReference type="PROSITE" id="PS50850">
    <property type="entry name" value="MFS"/>
    <property type="match status" value="1"/>
</dbReference>
<dbReference type="GO" id="GO:0015293">
    <property type="term" value="F:symporter activity"/>
    <property type="evidence" value="ECO:0007669"/>
    <property type="project" value="UniProtKB-KW"/>
</dbReference>
<dbReference type="AlphaFoldDB" id="A0A6S7CUW5"/>
<dbReference type="Proteomes" id="UP000494365">
    <property type="component" value="Unassembled WGS sequence"/>
</dbReference>
<evidence type="ECO:0000313" key="10">
    <source>
        <dbReference type="EMBL" id="CAB3798370.1"/>
    </source>
</evidence>
<keyword evidence="7 8" id="KW-0472">Membrane</keyword>
<dbReference type="InterPro" id="IPR020846">
    <property type="entry name" value="MFS_dom"/>
</dbReference>
<keyword evidence="5" id="KW-0769">Symport</keyword>
<dbReference type="PANTHER" id="PTHR43528:SF1">
    <property type="entry name" value="ALPHA-KETOGLUTARATE PERMEASE"/>
    <property type="match status" value="1"/>
</dbReference>
<evidence type="ECO:0000256" key="5">
    <source>
        <dbReference type="ARBA" id="ARBA00022847"/>
    </source>
</evidence>
<evidence type="ECO:0000256" key="8">
    <source>
        <dbReference type="SAM" id="Phobius"/>
    </source>
</evidence>
<evidence type="ECO:0000256" key="4">
    <source>
        <dbReference type="ARBA" id="ARBA00022692"/>
    </source>
</evidence>
<dbReference type="InterPro" id="IPR051084">
    <property type="entry name" value="H+-coupled_symporters"/>
</dbReference>
<sequence length="163" mass="18147">MDVSVQRRESDTLPLITAGARPFDARVIVVATIGNALEWFDFTVFSFFAAIIAKQFFPSDNATASLLAAWTTFGVGFLTRPLGGIILGNYADRHGRKSALVVTISLMAVGVGIIALLKDRSKQPLTTHKETRHLYENHPRNCSKTWRTSDCTRPARMPWPRSR</sequence>
<evidence type="ECO:0000256" key="1">
    <source>
        <dbReference type="ARBA" id="ARBA00004651"/>
    </source>
</evidence>
<dbReference type="GO" id="GO:0005886">
    <property type="term" value="C:plasma membrane"/>
    <property type="evidence" value="ECO:0007669"/>
    <property type="project" value="UniProtKB-SubCell"/>
</dbReference>
<dbReference type="PANTHER" id="PTHR43528">
    <property type="entry name" value="ALPHA-KETOGLUTARATE PERMEASE"/>
    <property type="match status" value="1"/>
</dbReference>
<keyword evidence="2" id="KW-0813">Transport</keyword>
<dbReference type="Pfam" id="PF00083">
    <property type="entry name" value="Sugar_tr"/>
    <property type="match status" value="1"/>
</dbReference>
<organism evidence="10 11">
    <name type="scientific">Paraburkholderia ultramafica</name>
    <dbReference type="NCBI Taxonomy" id="1544867"/>
    <lineage>
        <taxon>Bacteria</taxon>
        <taxon>Pseudomonadati</taxon>
        <taxon>Pseudomonadota</taxon>
        <taxon>Betaproteobacteria</taxon>
        <taxon>Burkholderiales</taxon>
        <taxon>Burkholderiaceae</taxon>
        <taxon>Paraburkholderia</taxon>
    </lineage>
</organism>
<evidence type="ECO:0000256" key="3">
    <source>
        <dbReference type="ARBA" id="ARBA00022475"/>
    </source>
</evidence>
<evidence type="ECO:0000256" key="7">
    <source>
        <dbReference type="ARBA" id="ARBA00023136"/>
    </source>
</evidence>
<evidence type="ECO:0000256" key="6">
    <source>
        <dbReference type="ARBA" id="ARBA00022989"/>
    </source>
</evidence>
<evidence type="ECO:0000313" key="11">
    <source>
        <dbReference type="Proteomes" id="UP000494365"/>
    </source>
</evidence>
<keyword evidence="4 8" id="KW-0812">Transmembrane</keyword>
<protein>
    <recommendedName>
        <fullName evidence="9">Major facilitator superfamily (MFS) profile domain-containing protein</fullName>
    </recommendedName>
</protein>
<dbReference type="InterPro" id="IPR005828">
    <property type="entry name" value="MFS_sugar_transport-like"/>
</dbReference>
<keyword evidence="6 8" id="KW-1133">Transmembrane helix</keyword>
<proteinExistence type="predicted"/>
<dbReference type="InterPro" id="IPR036259">
    <property type="entry name" value="MFS_trans_sf"/>
</dbReference>
<reference evidence="10 11" key="1">
    <citation type="submission" date="2020-04" db="EMBL/GenBank/DDBJ databases">
        <authorList>
            <person name="De Canck E."/>
        </authorList>
    </citation>
    <scope>NUCLEOTIDE SEQUENCE [LARGE SCALE GENOMIC DNA]</scope>
    <source>
        <strain evidence="10 11">LMG 28614</strain>
    </source>
</reference>
<feature type="domain" description="Major facilitator superfamily (MFS) profile" evidence="9">
    <location>
        <begin position="27"/>
        <end position="163"/>
    </location>
</feature>
<evidence type="ECO:0000256" key="2">
    <source>
        <dbReference type="ARBA" id="ARBA00022448"/>
    </source>
</evidence>